<dbReference type="SUPFAM" id="SSF53335">
    <property type="entry name" value="S-adenosyl-L-methionine-dependent methyltransferases"/>
    <property type="match status" value="1"/>
</dbReference>
<dbReference type="InterPro" id="IPR029063">
    <property type="entry name" value="SAM-dependent_MTases_sf"/>
</dbReference>
<evidence type="ECO:0000313" key="2">
    <source>
        <dbReference type="Proteomes" id="UP001227101"/>
    </source>
</evidence>
<reference evidence="1 2" key="1">
    <citation type="submission" date="2023-06" db="EMBL/GenBank/DDBJ databases">
        <authorList>
            <person name="Oyuntsetseg B."/>
            <person name="Kim S.B."/>
        </authorList>
    </citation>
    <scope>NUCLEOTIDE SEQUENCE [LARGE SCALE GENOMIC DNA]</scope>
    <source>
        <strain evidence="1 2">2-2</strain>
    </source>
</reference>
<keyword evidence="1" id="KW-0808">Transferase</keyword>
<dbReference type="PIRSF" id="PIRSF017393">
    <property type="entry name" value="MTase_SAV2177"/>
    <property type="match status" value="1"/>
</dbReference>
<dbReference type="GO" id="GO:0032259">
    <property type="term" value="P:methylation"/>
    <property type="evidence" value="ECO:0007669"/>
    <property type="project" value="UniProtKB-KW"/>
</dbReference>
<evidence type="ECO:0000313" key="1">
    <source>
        <dbReference type="EMBL" id="WIV55696.1"/>
    </source>
</evidence>
<keyword evidence="1" id="KW-0489">Methyltransferase</keyword>
<dbReference type="Gene3D" id="3.40.50.150">
    <property type="entry name" value="Vaccinia Virus protein VP39"/>
    <property type="match status" value="1"/>
</dbReference>
<dbReference type="GO" id="GO:0008168">
    <property type="term" value="F:methyltransferase activity"/>
    <property type="evidence" value="ECO:0007669"/>
    <property type="project" value="UniProtKB-KW"/>
</dbReference>
<accession>A0ABY8XJA1</accession>
<proteinExistence type="predicted"/>
<dbReference type="InterPro" id="IPR006764">
    <property type="entry name" value="SAM_dep_MeTrfase_SAV2177_type"/>
</dbReference>
<keyword evidence="2" id="KW-1185">Reference proteome</keyword>
<organism evidence="1 2">
    <name type="scientific">Amycolatopsis nalaikhensis</name>
    <dbReference type="NCBI Taxonomy" id="715472"/>
    <lineage>
        <taxon>Bacteria</taxon>
        <taxon>Bacillati</taxon>
        <taxon>Actinomycetota</taxon>
        <taxon>Actinomycetes</taxon>
        <taxon>Pseudonocardiales</taxon>
        <taxon>Pseudonocardiaceae</taxon>
        <taxon>Amycolatopsis</taxon>
    </lineage>
</organism>
<dbReference type="Pfam" id="PF04672">
    <property type="entry name" value="Methyltransf_19"/>
    <property type="match status" value="1"/>
</dbReference>
<name>A0ABY8XJA1_9PSEU</name>
<dbReference type="Proteomes" id="UP001227101">
    <property type="component" value="Chromosome"/>
</dbReference>
<dbReference type="EC" id="2.1.1.-" evidence="1"/>
<dbReference type="EMBL" id="CP127173">
    <property type="protein sequence ID" value="WIV55696.1"/>
    <property type="molecule type" value="Genomic_DNA"/>
</dbReference>
<gene>
    <name evidence="1" type="ORF">QP939_43945</name>
</gene>
<dbReference type="RefSeq" id="WP_285452757.1">
    <property type="nucleotide sequence ID" value="NZ_CP127173.1"/>
</dbReference>
<protein>
    <submittedName>
        <fullName evidence="1">SAM-dependent methyltransferase</fullName>
        <ecNumber evidence="1">2.1.1.-</ecNumber>
    </submittedName>
</protein>
<sequence>MDQQHLPAEIDLERPNAARTYDWALGGTANWAIDREYGEQALKAYPQLRVAVRANRDFLGRAVRYCLANGVNQFLDLGSGVPTMGNVHEVADDIDDESRCVYVDIEPVAVAHSRILLEETGDLERHAVLHADLCDAERVWEAAMETGILDPGRPIALLTVAVLHFLPDPTGVREAIRDYRALLPPESLYVLSHLSHSDVADGEQSQLRRLENVSKQSSTPGVLRTHEEIQAFFGDFELVEPGLVPVGQWHPDAAQDPGAEVRTAVGGVARKPRVG</sequence>